<dbReference type="GO" id="GO:0032259">
    <property type="term" value="P:methylation"/>
    <property type="evidence" value="ECO:0007669"/>
    <property type="project" value="UniProtKB-KW"/>
</dbReference>
<proteinExistence type="predicted"/>
<dbReference type="CDD" id="cd02440">
    <property type="entry name" value="AdoMet_MTases"/>
    <property type="match status" value="1"/>
</dbReference>
<dbReference type="PIRSF" id="PIRSF017393">
    <property type="entry name" value="MTase_SAV2177"/>
    <property type="match status" value="1"/>
</dbReference>
<accession>A0A229RB62</accession>
<name>A0A229RB62_AMYAL</name>
<dbReference type="RefSeq" id="WP_026467973.1">
    <property type="nucleotide sequence ID" value="NZ_KB913032.1"/>
</dbReference>
<organism evidence="1 2">
    <name type="scientific">Amycolatopsis alba DSM 44262</name>
    <dbReference type="NCBI Taxonomy" id="1125972"/>
    <lineage>
        <taxon>Bacteria</taxon>
        <taxon>Bacillati</taxon>
        <taxon>Actinomycetota</taxon>
        <taxon>Actinomycetes</taxon>
        <taxon>Pseudonocardiales</taxon>
        <taxon>Pseudonocardiaceae</taxon>
        <taxon>Amycolatopsis</taxon>
    </lineage>
</organism>
<gene>
    <name evidence="1" type="ORF">CFP75_36800</name>
</gene>
<keyword evidence="1" id="KW-0808">Transferase</keyword>
<protein>
    <submittedName>
        <fullName evidence="1">Methyltransferase</fullName>
    </submittedName>
</protein>
<dbReference type="GO" id="GO:0008168">
    <property type="term" value="F:methyltransferase activity"/>
    <property type="evidence" value="ECO:0007669"/>
    <property type="project" value="UniProtKB-KW"/>
</dbReference>
<sequence length="294" mass="32612">MSERKSDPVPPEGVDLNRPSVARVYDYYLGGTANWAVDRDFGDRVLSKFPLLRDIALANRQLLNRVVRHLTKRGVRQFLDIGAGVPTAGNTHQVADEAQREVGAAPDVRVVYVDNDPVAVAHANLLLNREGDASRQTVIEGDLRDPDVLWRQAIDTRLLDPDEPVALLLIAVLHVHQPDRDGNDIGLESVARFRELLPRGSYLAISHVTDEGVPRASSENLAELKRMYDESSSSNVILRTREQISALLDDFEVIDPGWVWTPDWHPEETGPTARPVSFDSSNQAVVWAGVGQKP</sequence>
<evidence type="ECO:0000313" key="1">
    <source>
        <dbReference type="EMBL" id="OXM43876.1"/>
    </source>
</evidence>
<dbReference type="Gene3D" id="3.40.50.150">
    <property type="entry name" value="Vaccinia Virus protein VP39"/>
    <property type="match status" value="1"/>
</dbReference>
<dbReference type="AlphaFoldDB" id="A0A229RB62"/>
<keyword evidence="1" id="KW-0489">Methyltransferase</keyword>
<reference evidence="1 2" key="1">
    <citation type="submission" date="2017-07" db="EMBL/GenBank/DDBJ databases">
        <title>Amycolatopsis alba DSM 44262 Genome sequencing and assembly.</title>
        <authorList>
            <person name="Kaur N."/>
            <person name="Mayilraj S."/>
        </authorList>
    </citation>
    <scope>NUCLEOTIDE SEQUENCE [LARGE SCALE GENOMIC DNA]</scope>
    <source>
        <strain evidence="1 2">DSM 44262</strain>
    </source>
</reference>
<dbReference type="Pfam" id="PF04672">
    <property type="entry name" value="Methyltransf_19"/>
    <property type="match status" value="1"/>
</dbReference>
<keyword evidence="2" id="KW-1185">Reference proteome</keyword>
<dbReference type="EMBL" id="NMQU01000138">
    <property type="protein sequence ID" value="OXM43876.1"/>
    <property type="molecule type" value="Genomic_DNA"/>
</dbReference>
<comment type="caution">
    <text evidence="1">The sequence shown here is derived from an EMBL/GenBank/DDBJ whole genome shotgun (WGS) entry which is preliminary data.</text>
</comment>
<dbReference type="SUPFAM" id="SSF53335">
    <property type="entry name" value="S-adenosyl-L-methionine-dependent methyltransferases"/>
    <property type="match status" value="1"/>
</dbReference>
<evidence type="ECO:0000313" key="2">
    <source>
        <dbReference type="Proteomes" id="UP000215563"/>
    </source>
</evidence>
<dbReference type="OrthoDB" id="3514105at2"/>
<dbReference type="Proteomes" id="UP000215563">
    <property type="component" value="Unassembled WGS sequence"/>
</dbReference>
<dbReference type="InterPro" id="IPR006764">
    <property type="entry name" value="SAM_dep_MeTrfase_SAV2177_type"/>
</dbReference>
<dbReference type="InterPro" id="IPR029063">
    <property type="entry name" value="SAM-dependent_MTases_sf"/>
</dbReference>